<proteinExistence type="predicted"/>
<dbReference type="CDD" id="cd00067">
    <property type="entry name" value="GAL4"/>
    <property type="match status" value="1"/>
</dbReference>
<dbReference type="PANTHER" id="PTHR13119:SF12">
    <property type="entry name" value="PROTEIN SUPPRESSOR OF SABLE"/>
    <property type="match status" value="1"/>
</dbReference>
<feature type="compositionally biased region" description="Basic residues" evidence="8">
    <location>
        <begin position="1362"/>
        <end position="1373"/>
    </location>
</feature>
<dbReference type="OrthoDB" id="3247158at2759"/>
<dbReference type="SMART" id="SM01162">
    <property type="entry name" value="DUF1771"/>
    <property type="match status" value="1"/>
</dbReference>
<evidence type="ECO:0000259" key="10">
    <source>
        <dbReference type="PROSITE" id="PS50103"/>
    </source>
</evidence>
<feature type="compositionally biased region" description="Low complexity" evidence="8">
    <location>
        <begin position="1375"/>
        <end position="1396"/>
    </location>
</feature>
<keyword evidence="1 6" id="KW-0479">Metal-binding</keyword>
<evidence type="ECO:0000259" key="11">
    <source>
        <dbReference type="PROSITE" id="PS50828"/>
    </source>
</evidence>
<dbReference type="Gene3D" id="3.30.1370.110">
    <property type="match status" value="1"/>
</dbReference>
<dbReference type="Pfam" id="PF08590">
    <property type="entry name" value="DUF1771"/>
    <property type="match status" value="1"/>
</dbReference>
<feature type="region of interest" description="Disordered" evidence="8">
    <location>
        <begin position="1"/>
        <end position="23"/>
    </location>
</feature>
<feature type="compositionally biased region" description="Polar residues" evidence="8">
    <location>
        <begin position="1017"/>
        <end position="1027"/>
    </location>
</feature>
<dbReference type="InterPro" id="IPR002625">
    <property type="entry name" value="Smr_dom"/>
</dbReference>
<evidence type="ECO:0000259" key="9">
    <source>
        <dbReference type="PROSITE" id="PS50048"/>
    </source>
</evidence>
<feature type="region of interest" description="Disordered" evidence="8">
    <location>
        <begin position="364"/>
        <end position="428"/>
    </location>
</feature>
<evidence type="ECO:0000256" key="6">
    <source>
        <dbReference type="PROSITE-ProRule" id="PRU00723"/>
    </source>
</evidence>
<feature type="region of interest" description="Disordered" evidence="8">
    <location>
        <begin position="679"/>
        <end position="757"/>
    </location>
</feature>
<feature type="domain" description="Smr" evidence="11">
    <location>
        <begin position="603"/>
        <end position="684"/>
    </location>
</feature>
<evidence type="ECO:0000256" key="1">
    <source>
        <dbReference type="ARBA" id="ARBA00022723"/>
    </source>
</evidence>
<feature type="region of interest" description="Disordered" evidence="8">
    <location>
        <begin position="1113"/>
        <end position="1538"/>
    </location>
</feature>
<dbReference type="GO" id="GO:0008270">
    <property type="term" value="F:zinc ion binding"/>
    <property type="evidence" value="ECO:0007669"/>
    <property type="project" value="UniProtKB-KW"/>
</dbReference>
<dbReference type="InterPro" id="IPR000571">
    <property type="entry name" value="Znf_CCCH"/>
</dbReference>
<accession>A0A9P4X0D6</accession>
<comment type="caution">
    <text evidence="12">The sequence shown here is derived from an EMBL/GenBank/DDBJ whole genome shotgun (WGS) entry which is preliminary data.</text>
</comment>
<feature type="zinc finger region" description="C3H1-type" evidence="6">
    <location>
        <begin position="303"/>
        <end position="330"/>
    </location>
</feature>
<evidence type="ECO:0000256" key="8">
    <source>
        <dbReference type="SAM" id="MobiDB-lite"/>
    </source>
</evidence>
<evidence type="ECO:0000256" key="4">
    <source>
        <dbReference type="ARBA" id="ARBA00022833"/>
    </source>
</evidence>
<dbReference type="GO" id="GO:0000981">
    <property type="term" value="F:DNA-binding transcription factor activity, RNA polymerase II-specific"/>
    <property type="evidence" value="ECO:0007669"/>
    <property type="project" value="InterPro"/>
</dbReference>
<sequence length="1538" mass="167217">MVPDSLYEKARPILQDDALDDEDKTDRLEELLRKETGLTGKSLENVVLDCLWRYRDSGSSSPPPSRHTIIRRPSPAPWQQNRAPTPVNHSPRITNPPPGFGIAPPAFTRAKSHTGTASPFTSPRPSPRLAFATPHIPHSPSLSAYQFSEGTSPNNEYGDLDGHSVDWLVNDDSGSTESSLLGDGTLNGAAAEWIQPQTVDMGPYDMLRSVLGNERSDEEIEVALEANGYDLTTALLALMSGQNGQAPIATNPMGSESGYLIGKSMSPAFRPATPVGQQKSNIVCKYFLSTGHCARADCRFSHDTTKTLCKYFLNGNCLAGDTCLFSHDPSALMARMAISDVSTPPLQAAVPNFHMSDFDMFPSLQGSDSPYGTPQPPSLEQLYGLTGSGHTRPPPGLSPFPVFTPGGAGSRPQSRAGSRQVSRATTPSVLAVDDNEAFPSLGSAAAAKTGKRHHGKRGGHGHKDGAAPSNLADVVRMSPAPASPVPARKGLKTTKSFTGSRENSAAAQAIPAPQHIPWLETGEKGNQAYLKARAEAFKHGSLRNKFLQSAAQAWNRSDSRAAKALSLRGQSENNLMREAHREAARILYEERNKGNDDSRELYVDLHGLHPDESVSYLEGILLKHSTSSRPVYAITGTGHHSKNGKDKVGKAIRGFLNEWRYAFREFSVPGDRNNVGGILGIDPSSYDKSVAERPKESEEPADDGKKDSKIRIMKREEVLDAPKGPKRTATRASPATPNFAPVVEGHQPTLRPTGHWSHRVWSDDSKGRSIHKSTHSLIPFQLVTVCPIQHLLELSTPTSHLTLPTPFSHPSPTGRSAAISSATRPYHSPLTMSSISSTPRRPSTALATPLSSSTRLPYEAAEALLWERQNARANTHLHAQMKELQAAHDAYDARIQATEAAAEAAEAAVSQVRELGRKVEAIECDEREDPFVRWCKEAVGQLQISVDGMKGLKQRRDGEDEEMVEETYDAALVDDNPLTVFYGIETESLPRRQDSPARHQDRERTRTVADHQDRSPNRSIESPTRRQASPLRRQDPTRTSTATNRQNRSPNRPADSPQRRHDDLLPPGGDIVRQEDEGSGLLEAVPESGFGWENTQQFKDMQKELEALRAMCRTQEPKSSNETADTTQRLQETQLVRRENNNDFSDATTETEAEYNGEGSRFHQGAPQGSVDALSSDMQLPSSPPKRLEIQSARRKLMKRSSIYDPRVPSVKEQVQPDRVATSPREQLARGPRPSLLVRPPVEACTTSKASSKRKRADDESAQRVTRPKLSNDTAASREPNVPTARNSRSIEDTTFAEHMPLAFSEEIPAPLSPKRKTCGKQKAAANRPIQQVAPQAGPSRPEQPTVPATKSAVSAAEAVKSRKAVSKPKPKPKSNPAQQQQLPKATASSAKKTPAVVKKEAKTPRQPGGACKSCRSRHQKCDRTQPTCGRCAKVGTSCEYPQTSTTTTQDAARASSLKKKQALLPIKTSSNEAGRASVRERSATISPAEPQQKGPAKGPMPSSPSKKPTIAAAPTAASSRAPRAKNTQTSGTSPKKK</sequence>
<evidence type="ECO:0000313" key="13">
    <source>
        <dbReference type="Proteomes" id="UP000758155"/>
    </source>
</evidence>
<feature type="region of interest" description="Disordered" evidence="8">
    <location>
        <begin position="985"/>
        <end position="1074"/>
    </location>
</feature>
<evidence type="ECO:0008006" key="14">
    <source>
        <dbReference type="Google" id="ProtNLM"/>
    </source>
</evidence>
<feature type="compositionally biased region" description="Basic and acidic residues" evidence="8">
    <location>
        <begin position="1"/>
        <end position="11"/>
    </location>
</feature>
<dbReference type="SUPFAM" id="SSF160443">
    <property type="entry name" value="SMR domain-like"/>
    <property type="match status" value="1"/>
</dbReference>
<keyword evidence="4 6" id="KW-0862">Zinc</keyword>
<dbReference type="Pfam" id="PF00172">
    <property type="entry name" value="Zn_clus"/>
    <property type="match status" value="1"/>
</dbReference>
<dbReference type="Proteomes" id="UP000758155">
    <property type="component" value="Unassembled WGS sequence"/>
</dbReference>
<dbReference type="InterPro" id="IPR036855">
    <property type="entry name" value="Znf_CCCH_sf"/>
</dbReference>
<feature type="region of interest" description="Disordered" evidence="8">
    <location>
        <begin position="445"/>
        <end position="466"/>
    </location>
</feature>
<feature type="compositionally biased region" description="Low complexity" evidence="8">
    <location>
        <begin position="1349"/>
        <end position="1359"/>
    </location>
</feature>
<dbReference type="InterPro" id="IPR045124">
    <property type="entry name" value="Su(sable)-like"/>
</dbReference>
<feature type="coiled-coil region" evidence="7">
    <location>
        <begin position="881"/>
        <end position="915"/>
    </location>
</feature>
<keyword evidence="7" id="KW-0175">Coiled coil</keyword>
<keyword evidence="5" id="KW-0539">Nucleus</keyword>
<feature type="compositionally biased region" description="Basic and acidic residues" evidence="8">
    <location>
        <begin position="689"/>
        <end position="720"/>
    </location>
</feature>
<feature type="compositionally biased region" description="Polar residues" evidence="8">
    <location>
        <begin position="1037"/>
        <end position="1050"/>
    </location>
</feature>
<dbReference type="PANTHER" id="PTHR13119">
    <property type="entry name" value="ZINC FINGER CCCH DOMAIN-CONTAINING PROTEI"/>
    <property type="match status" value="1"/>
</dbReference>
<feature type="compositionally biased region" description="Polar residues" evidence="8">
    <location>
        <begin position="77"/>
        <end position="93"/>
    </location>
</feature>
<dbReference type="PROSITE" id="PS50828">
    <property type="entry name" value="SMR"/>
    <property type="match status" value="1"/>
</dbReference>
<feature type="compositionally biased region" description="Low complexity" evidence="8">
    <location>
        <begin position="1494"/>
        <end position="1522"/>
    </location>
</feature>
<reference evidence="12" key="1">
    <citation type="submission" date="2019-04" db="EMBL/GenBank/DDBJ databases">
        <title>Sequencing of skin fungus with MAO and IRED activity.</title>
        <authorList>
            <person name="Marsaioli A.J."/>
            <person name="Bonatto J.M.C."/>
            <person name="Reis Junior O."/>
        </authorList>
    </citation>
    <scope>NUCLEOTIDE SEQUENCE</scope>
    <source>
        <strain evidence="12">28M1</strain>
    </source>
</reference>
<dbReference type="InterPro" id="IPR001138">
    <property type="entry name" value="Zn2Cys6_DnaBD"/>
</dbReference>
<feature type="compositionally biased region" description="Polar residues" evidence="8">
    <location>
        <begin position="1440"/>
        <end position="1451"/>
    </location>
</feature>
<evidence type="ECO:0000256" key="7">
    <source>
        <dbReference type="SAM" id="Coils"/>
    </source>
</evidence>
<keyword evidence="13" id="KW-1185">Reference proteome</keyword>
<evidence type="ECO:0000256" key="2">
    <source>
        <dbReference type="ARBA" id="ARBA00022737"/>
    </source>
</evidence>
<dbReference type="PROSITE" id="PS50103">
    <property type="entry name" value="ZF_C3H1"/>
    <property type="match status" value="2"/>
</dbReference>
<feature type="compositionally biased region" description="Polar residues" evidence="8">
    <location>
        <begin position="113"/>
        <end position="123"/>
    </location>
</feature>
<feature type="compositionally biased region" description="Polar residues" evidence="8">
    <location>
        <begin position="411"/>
        <end position="428"/>
    </location>
</feature>
<feature type="region of interest" description="Disordered" evidence="8">
    <location>
        <begin position="57"/>
        <end position="135"/>
    </location>
</feature>
<dbReference type="InterPro" id="IPR036063">
    <property type="entry name" value="Smr_dom_sf"/>
</dbReference>
<name>A0A9P4X0D6_9PLEO</name>
<dbReference type="GO" id="GO:0003723">
    <property type="term" value="F:RNA binding"/>
    <property type="evidence" value="ECO:0007669"/>
    <property type="project" value="InterPro"/>
</dbReference>
<dbReference type="Gene3D" id="4.10.1000.10">
    <property type="entry name" value="Zinc finger, CCCH-type"/>
    <property type="match status" value="1"/>
</dbReference>
<evidence type="ECO:0000256" key="5">
    <source>
        <dbReference type="ARBA" id="ARBA00023242"/>
    </source>
</evidence>
<dbReference type="SUPFAM" id="SSF90229">
    <property type="entry name" value="CCCH zinc finger"/>
    <property type="match status" value="1"/>
</dbReference>
<feature type="zinc finger region" description="C3H1-type" evidence="6">
    <location>
        <begin position="278"/>
        <end position="302"/>
    </location>
</feature>
<protein>
    <recommendedName>
        <fullName evidence="14">Metal ion binding</fullName>
    </recommendedName>
</protein>
<dbReference type="SMART" id="SM00356">
    <property type="entry name" value="ZnF_C3H1"/>
    <property type="match status" value="2"/>
</dbReference>
<feature type="domain" description="C3H1-type" evidence="10">
    <location>
        <begin position="303"/>
        <end position="330"/>
    </location>
</feature>
<evidence type="ECO:0000256" key="3">
    <source>
        <dbReference type="ARBA" id="ARBA00022771"/>
    </source>
</evidence>
<feature type="compositionally biased region" description="Polar residues" evidence="8">
    <location>
        <begin position="1117"/>
        <end position="1134"/>
    </location>
</feature>
<feature type="compositionally biased region" description="Polar residues" evidence="8">
    <location>
        <begin position="808"/>
        <end position="823"/>
    </location>
</feature>
<feature type="compositionally biased region" description="Low complexity" evidence="8">
    <location>
        <begin position="833"/>
        <end position="852"/>
    </location>
</feature>
<evidence type="ECO:0000313" key="12">
    <source>
        <dbReference type="EMBL" id="KAF3046576.1"/>
    </source>
</evidence>
<dbReference type="Gene3D" id="4.10.240.10">
    <property type="entry name" value="Zn(2)-C6 fungal-type DNA-binding domain"/>
    <property type="match status" value="1"/>
</dbReference>
<dbReference type="FunFam" id="3.30.1370.110:FF:000002">
    <property type="entry name" value="CCCH zinc finger and SMR domain protein"/>
    <property type="match status" value="1"/>
</dbReference>
<feature type="domain" description="C3H1-type" evidence="10">
    <location>
        <begin position="278"/>
        <end position="302"/>
    </location>
</feature>
<dbReference type="GO" id="GO:0045892">
    <property type="term" value="P:negative regulation of DNA-templated transcription"/>
    <property type="evidence" value="ECO:0007669"/>
    <property type="project" value="InterPro"/>
</dbReference>
<dbReference type="PROSITE" id="PS00463">
    <property type="entry name" value="ZN2_CY6_FUNGAL_1"/>
    <property type="match status" value="1"/>
</dbReference>
<feature type="domain" description="Zn(2)-C6 fungal-type" evidence="9">
    <location>
        <begin position="1411"/>
        <end position="1441"/>
    </location>
</feature>
<dbReference type="GO" id="GO:0005634">
    <property type="term" value="C:nucleus"/>
    <property type="evidence" value="ECO:0007669"/>
    <property type="project" value="TreeGrafter"/>
</dbReference>
<dbReference type="SUPFAM" id="SSF57701">
    <property type="entry name" value="Zn2/Cys6 DNA-binding domain"/>
    <property type="match status" value="1"/>
</dbReference>
<feature type="compositionally biased region" description="Polar residues" evidence="8">
    <location>
        <begin position="1526"/>
        <end position="1538"/>
    </location>
</feature>
<keyword evidence="3 6" id="KW-0863">Zinc-finger</keyword>
<keyword evidence="2" id="KW-0677">Repeat</keyword>
<dbReference type="PROSITE" id="PS50048">
    <property type="entry name" value="ZN2_CY6_FUNGAL_2"/>
    <property type="match status" value="1"/>
</dbReference>
<gene>
    <name evidence="12" type="ORF">E8E12_011000</name>
</gene>
<dbReference type="InterPro" id="IPR013899">
    <property type="entry name" value="DUF1771"/>
</dbReference>
<dbReference type="SMART" id="SM00066">
    <property type="entry name" value="GAL4"/>
    <property type="match status" value="1"/>
</dbReference>
<feature type="compositionally biased region" description="Basic residues" evidence="8">
    <location>
        <begin position="449"/>
        <end position="460"/>
    </location>
</feature>
<feature type="region of interest" description="Disordered" evidence="8">
    <location>
        <begin position="803"/>
        <end position="852"/>
    </location>
</feature>
<feature type="compositionally biased region" description="Basic and acidic residues" evidence="8">
    <location>
        <begin position="988"/>
        <end position="1016"/>
    </location>
</feature>
<dbReference type="InterPro" id="IPR036864">
    <property type="entry name" value="Zn2-C6_fun-type_DNA-bd_sf"/>
</dbReference>
<dbReference type="SMART" id="SM00463">
    <property type="entry name" value="SMR"/>
    <property type="match status" value="1"/>
</dbReference>
<dbReference type="EMBL" id="SWKV01000004">
    <property type="protein sequence ID" value="KAF3046576.1"/>
    <property type="molecule type" value="Genomic_DNA"/>
</dbReference>
<organism evidence="12 13">
    <name type="scientific">Didymella heteroderae</name>
    <dbReference type="NCBI Taxonomy" id="1769908"/>
    <lineage>
        <taxon>Eukaryota</taxon>
        <taxon>Fungi</taxon>
        <taxon>Dikarya</taxon>
        <taxon>Ascomycota</taxon>
        <taxon>Pezizomycotina</taxon>
        <taxon>Dothideomycetes</taxon>
        <taxon>Pleosporomycetidae</taxon>
        <taxon>Pleosporales</taxon>
        <taxon>Pleosporineae</taxon>
        <taxon>Didymellaceae</taxon>
        <taxon>Didymella</taxon>
    </lineage>
</organism>